<organism evidence="2 3">
    <name type="scientific">Carnobacterium divergens</name>
    <name type="common">Lactobacillus divergens</name>
    <dbReference type="NCBI Taxonomy" id="2748"/>
    <lineage>
        <taxon>Bacteria</taxon>
        <taxon>Bacillati</taxon>
        <taxon>Bacillota</taxon>
        <taxon>Bacilli</taxon>
        <taxon>Lactobacillales</taxon>
        <taxon>Carnobacteriaceae</taxon>
        <taxon>Carnobacterium</taxon>
    </lineage>
</organism>
<evidence type="ECO:0000313" key="3">
    <source>
        <dbReference type="Proteomes" id="UP000297938"/>
    </source>
</evidence>
<gene>
    <name evidence="2" type="ORF">CKN69_09315</name>
</gene>
<keyword evidence="1" id="KW-0175">Coiled coil</keyword>
<accession>A0A7Z8G3E7</accession>
<sequence length="104" mass="12500">MTNLSALLDILKKINENYEKKILTNESITEETENIEEIKDLNIQFQDKLNEFEKINLNSPKEVSTFLVEIHLLLGEYEWQYEQIHELIRHSITDLYSRYDHDDD</sequence>
<protein>
    <submittedName>
        <fullName evidence="2">Uncharacterized protein</fullName>
    </submittedName>
</protein>
<reference evidence="2 3" key="1">
    <citation type="journal article" date="2018" name="Int. J. Food Microbiol.">
        <title>Growth of Carnobacterium spp. isolated from chilled vacuum-packaged meat under relevant acidic conditions.</title>
        <authorList>
            <person name="Zhang P."/>
            <person name="Badoni M."/>
            <person name="Ganzle M."/>
            <person name="Yang X."/>
        </authorList>
    </citation>
    <scope>NUCLEOTIDE SEQUENCE [LARGE SCALE GENOMIC DNA]</scope>
    <source>
        <strain evidence="2 3">B2</strain>
    </source>
</reference>
<comment type="caution">
    <text evidence="2">The sequence shown here is derived from an EMBL/GenBank/DDBJ whole genome shotgun (WGS) entry which is preliminary data.</text>
</comment>
<dbReference type="Proteomes" id="UP000297938">
    <property type="component" value="Unassembled WGS sequence"/>
</dbReference>
<name>A0A7Z8G3E7_CARDV</name>
<evidence type="ECO:0000313" key="2">
    <source>
        <dbReference type="EMBL" id="TFJ24820.1"/>
    </source>
</evidence>
<dbReference type="EMBL" id="NRPP01000017">
    <property type="protein sequence ID" value="TFJ24820.1"/>
    <property type="molecule type" value="Genomic_DNA"/>
</dbReference>
<dbReference type="RefSeq" id="WP_135026208.1">
    <property type="nucleotide sequence ID" value="NZ_CBCPJW010000001.1"/>
</dbReference>
<dbReference type="AlphaFoldDB" id="A0A7Z8G3E7"/>
<feature type="coiled-coil region" evidence="1">
    <location>
        <begin position="1"/>
        <end position="55"/>
    </location>
</feature>
<evidence type="ECO:0000256" key="1">
    <source>
        <dbReference type="SAM" id="Coils"/>
    </source>
</evidence>
<proteinExistence type="predicted"/>